<dbReference type="InterPro" id="IPR026983">
    <property type="entry name" value="DHC"/>
</dbReference>
<dbReference type="Pfam" id="PF08385">
    <property type="entry name" value="DHC_N1"/>
    <property type="match status" value="1"/>
</dbReference>
<keyword evidence="3" id="KW-0963">Cytoplasm</keyword>
<dbReference type="GO" id="GO:0005858">
    <property type="term" value="C:axonemal dynein complex"/>
    <property type="evidence" value="ECO:0007669"/>
    <property type="project" value="TreeGrafter"/>
</dbReference>
<evidence type="ECO:0000256" key="4">
    <source>
        <dbReference type="ARBA" id="ARBA00022701"/>
    </source>
</evidence>
<evidence type="ECO:0000256" key="1">
    <source>
        <dbReference type="ARBA" id="ARBA00004245"/>
    </source>
</evidence>
<feature type="domain" description="Dynein heavy chain linker" evidence="13">
    <location>
        <begin position="1334"/>
        <end position="1478"/>
    </location>
</feature>
<evidence type="ECO:0000256" key="2">
    <source>
        <dbReference type="ARBA" id="ARBA00008887"/>
    </source>
</evidence>
<dbReference type="InterPro" id="IPR013602">
    <property type="entry name" value="Dynein_heavy_linker"/>
</dbReference>
<evidence type="ECO:0000256" key="3">
    <source>
        <dbReference type="ARBA" id="ARBA00022490"/>
    </source>
</evidence>
<name>A0A2T7NWF9_POMCA</name>
<dbReference type="Pfam" id="PF08393">
    <property type="entry name" value="DHC_N2"/>
    <property type="match status" value="1"/>
</dbReference>
<dbReference type="EMBL" id="PZQS01000008">
    <property type="protein sequence ID" value="PVD25486.1"/>
    <property type="molecule type" value="Genomic_DNA"/>
</dbReference>
<evidence type="ECO:0000259" key="12">
    <source>
        <dbReference type="Pfam" id="PF08385"/>
    </source>
</evidence>
<dbReference type="Proteomes" id="UP000245119">
    <property type="component" value="Linkage Group LG8"/>
</dbReference>
<feature type="domain" description="Dynein heavy chain tail" evidence="12">
    <location>
        <begin position="315"/>
        <end position="777"/>
    </location>
</feature>
<dbReference type="STRING" id="400727.A0A2T7NWF9"/>
<proteinExistence type="inferred from homology"/>
<evidence type="ECO:0000256" key="6">
    <source>
        <dbReference type="ARBA" id="ARBA00022741"/>
    </source>
</evidence>
<dbReference type="GO" id="GO:0051959">
    <property type="term" value="F:dynein light intermediate chain binding"/>
    <property type="evidence" value="ECO:0007669"/>
    <property type="project" value="InterPro"/>
</dbReference>
<dbReference type="PANTHER" id="PTHR46532:SF4">
    <property type="entry name" value="AAA+ ATPASE DOMAIN-CONTAINING PROTEIN"/>
    <property type="match status" value="1"/>
</dbReference>
<evidence type="ECO:0000256" key="11">
    <source>
        <dbReference type="ARBA" id="ARBA00023212"/>
    </source>
</evidence>
<evidence type="ECO:0000256" key="5">
    <source>
        <dbReference type="ARBA" id="ARBA00022737"/>
    </source>
</evidence>
<gene>
    <name evidence="14" type="ORF">C0Q70_13142</name>
</gene>
<organism evidence="14 15">
    <name type="scientific">Pomacea canaliculata</name>
    <name type="common">Golden apple snail</name>
    <dbReference type="NCBI Taxonomy" id="400727"/>
    <lineage>
        <taxon>Eukaryota</taxon>
        <taxon>Metazoa</taxon>
        <taxon>Spiralia</taxon>
        <taxon>Lophotrochozoa</taxon>
        <taxon>Mollusca</taxon>
        <taxon>Gastropoda</taxon>
        <taxon>Caenogastropoda</taxon>
        <taxon>Architaenioglossa</taxon>
        <taxon>Ampullarioidea</taxon>
        <taxon>Ampullariidae</taxon>
        <taxon>Pomacea</taxon>
    </lineage>
</organism>
<keyword evidence="6" id="KW-0547">Nucleotide-binding</keyword>
<evidence type="ECO:0000256" key="10">
    <source>
        <dbReference type="ARBA" id="ARBA00023175"/>
    </source>
</evidence>
<keyword evidence="15" id="KW-1185">Reference proteome</keyword>
<dbReference type="PANTHER" id="PTHR46532">
    <property type="entry name" value="MALE FERTILITY FACTOR KL5"/>
    <property type="match status" value="1"/>
</dbReference>
<reference evidence="14 15" key="1">
    <citation type="submission" date="2018-04" db="EMBL/GenBank/DDBJ databases">
        <title>The genome of golden apple snail Pomacea canaliculata provides insight into stress tolerance and invasive adaptation.</title>
        <authorList>
            <person name="Liu C."/>
            <person name="Liu B."/>
            <person name="Ren Y."/>
            <person name="Zhang Y."/>
            <person name="Wang H."/>
            <person name="Li S."/>
            <person name="Jiang F."/>
            <person name="Yin L."/>
            <person name="Zhang G."/>
            <person name="Qian W."/>
            <person name="Fan W."/>
        </authorList>
    </citation>
    <scope>NUCLEOTIDE SEQUENCE [LARGE SCALE GENOMIC DNA]</scope>
    <source>
        <strain evidence="14">SZHN2017</strain>
        <tissue evidence="14">Muscle</tissue>
    </source>
</reference>
<dbReference type="GO" id="GO:0007018">
    <property type="term" value="P:microtubule-based movement"/>
    <property type="evidence" value="ECO:0007669"/>
    <property type="project" value="InterPro"/>
</dbReference>
<keyword evidence="9" id="KW-0175">Coiled coil</keyword>
<keyword evidence="10" id="KW-0505">Motor protein</keyword>
<evidence type="ECO:0000259" key="13">
    <source>
        <dbReference type="Pfam" id="PF08393"/>
    </source>
</evidence>
<dbReference type="Gene3D" id="1.10.287.2620">
    <property type="match status" value="1"/>
</dbReference>
<evidence type="ECO:0000256" key="9">
    <source>
        <dbReference type="ARBA" id="ARBA00023054"/>
    </source>
</evidence>
<dbReference type="InterPro" id="IPR013594">
    <property type="entry name" value="Dynein_heavy_tail"/>
</dbReference>
<keyword evidence="11" id="KW-0206">Cytoskeleton</keyword>
<keyword evidence="5" id="KW-0677">Repeat</keyword>
<accession>A0A2T7NWF9</accession>
<evidence type="ECO:0000256" key="7">
    <source>
        <dbReference type="ARBA" id="ARBA00022840"/>
    </source>
</evidence>
<keyword evidence="7" id="KW-0067">ATP-binding</keyword>
<protein>
    <recommendedName>
        <fullName evidence="16">Dynein heavy chain tail domain-containing protein</fullName>
    </recommendedName>
</protein>
<evidence type="ECO:0000256" key="8">
    <source>
        <dbReference type="ARBA" id="ARBA00023017"/>
    </source>
</evidence>
<dbReference type="OrthoDB" id="14187at2759"/>
<dbReference type="GO" id="GO:0045505">
    <property type="term" value="F:dynein intermediate chain binding"/>
    <property type="evidence" value="ECO:0007669"/>
    <property type="project" value="InterPro"/>
</dbReference>
<keyword evidence="4" id="KW-0493">Microtubule</keyword>
<sequence>MQATRSMRLSMAAKTSPATSDTFMALPPLADSHGDKITWCLQMPLVLFLKQKTELGTQNDQSIHRDSNSRDVIRASDMADSTEQEPSLAAPVQSVLDVNVFVEYLRKVVPILLDDEDPQLRSFQAALNDKQNAETIKKFISDSQTPSLLFQRVAAKEESEEGSEGDVENNRVYHVSPEVHFSSAKMISVVFIKRGPVIEADKPVSSQVRVMNFSDGSPYETLHAYVSNAVAPYFKSYIKETGKAERDGDKMAPTVEKKIAELEMGLLHLQQNIDIPEITLPVNPVVSAVIKKCLEENRKPKVEDFGDKVEDAQFLNNLQSGVNRWIREIQKVTKLDRDPSSGTALQEISFWLNLERALLRIQEKRESLEIVLTLEILKHGKRFHATVSFDSDTGLKQAMATVNDYNQLMKDFPINDLLSATELDRLRLSLQSIFLHLRKIRPTKYPIQRALRLVEAISRDLSTQLLKVLGTRRLMHIPYDEFEKVMASCFDVFLTWDDEYDKLQAMLRDLVKKKREEHLRMVWRVNPAHKRLQARLDHMRKFRRQHEQLRQVIIRVLRPSTKGRTGTPGAEEQESKIEPVVDEAADANAIEEVNLAYENVKEVDVLDVSKEGADAWEAAIKRYDERIDRVETRITARLRDQLGTARNANEMFRIFSRFNALFVRPHIRGAIREYQTQLIQRVKDDIESLHEKFKVQYPQSKSCRMSRCHDFPPVSGSIIWARQIERQLNAYMHRVEDVLGKGWENHVEGQKLKNDGESFRMKLNTQELFDEWTRKVRNLRWLGFRVPLANVNKAHQANQLYPFAISLTESVRTYDQTLKKIEGKDSIRLLIAGMRKDVQNLIAEGCGLTWESYKLDPYVQRLADTVFTFQEKVDDLLSMEEEIDLEIRGLETCAYNAATFREILAKIQKAIDNLSLHSFSNLPQWVARVDDEVEKRLAMRIEAGVKAWIQCLHGQKDDYIDHSMDTDEPKQQAHKPGGEPHIKPLVHELRITNQLMYVNPPVEDSHYQLLQELFAWEAIVGPDTESDMDRTYRKVLTKMPEGSQVLDSAYAAIQKVVDDFKKYVNVWLRYQALWDLNPDVLYGRLGTNLKLWMATLEEIKSSRKTFDTSETQTEIGPVVVQFGKVQSKVTLKYDSWHKEVLSKFGSMLGNEMAEFHSQISKSRSDLEQQSLDTANTSEAVGLITHVQSLKRKVKNWEKQVDMYKEGQRILERQRFQFPTSWLYIDNVEGEWGAFNDIMKRKDSSIQTQVASLQMKISSEDTLVENKTSTMLQEWEKEKPVAGEMRPDNALKSLTIFEGKFNRLKEERDNVARAKEALELSEPGQVSPSQERMQVALEELADLKGVWSELARVWEQIDELKEKPWLSVAPRKLRQSLDSLLNQMKEMPARLRTLLSFEHVKRTLQNYAKVNVLVVELKSEALKERHWKQLMKRLNVSWVLSELTLGHIWDIDLQRHESIVKDVISVAQGEMALEEFLKQRLGMVLLRRLYRLSDINICQVGKTSTLLIG</sequence>
<dbReference type="GO" id="GO:0005874">
    <property type="term" value="C:microtubule"/>
    <property type="evidence" value="ECO:0007669"/>
    <property type="project" value="UniProtKB-KW"/>
</dbReference>
<comment type="similarity">
    <text evidence="2">Belongs to the dynein heavy chain family.</text>
</comment>
<keyword evidence="8" id="KW-0243">Dynein</keyword>
<dbReference type="FunFam" id="1.10.287.2620:FF:000001">
    <property type="entry name" value="Cytoplasmic dynein heavy chain 1"/>
    <property type="match status" value="1"/>
</dbReference>
<evidence type="ECO:0008006" key="16">
    <source>
        <dbReference type="Google" id="ProtNLM"/>
    </source>
</evidence>
<comment type="subcellular location">
    <subcellularLocation>
        <location evidence="1">Cytoplasm</location>
        <location evidence="1">Cytoskeleton</location>
    </subcellularLocation>
</comment>
<evidence type="ECO:0000313" key="14">
    <source>
        <dbReference type="EMBL" id="PVD25486.1"/>
    </source>
</evidence>
<evidence type="ECO:0000313" key="15">
    <source>
        <dbReference type="Proteomes" id="UP000245119"/>
    </source>
</evidence>
<comment type="caution">
    <text evidence="14">The sequence shown here is derived from an EMBL/GenBank/DDBJ whole genome shotgun (WGS) entry which is preliminary data.</text>
</comment>
<dbReference type="GO" id="GO:0005524">
    <property type="term" value="F:ATP binding"/>
    <property type="evidence" value="ECO:0007669"/>
    <property type="project" value="UniProtKB-KW"/>
</dbReference>